<evidence type="ECO:0000256" key="5">
    <source>
        <dbReference type="ARBA" id="ARBA00023004"/>
    </source>
</evidence>
<dbReference type="Proteomes" id="UP000261023">
    <property type="component" value="Unassembled WGS sequence"/>
</dbReference>
<evidence type="ECO:0000313" key="10">
    <source>
        <dbReference type="EMBL" id="RGI98781.1"/>
    </source>
</evidence>
<dbReference type="PROSITE" id="PS51918">
    <property type="entry name" value="RADICAL_SAM"/>
    <property type="match status" value="1"/>
</dbReference>
<comment type="similarity">
    <text evidence="7">Belongs to the radical SAM superfamily. Anaerobic sulfatase-maturating enzyme family.</text>
</comment>
<dbReference type="InterPro" id="IPR007197">
    <property type="entry name" value="rSAM"/>
</dbReference>
<sequence length="470" mass="53177">MLNHFNFQKIENQILITNDFGKYAFLSEQEFKKLLRGDVAEEDPCYQTLKDGFFLIRNPAELYSAEAVTALRKMKNYLFSGTALHIFAVTNSCNINCIYCQAKDKASSLGGFMTPDTGRRAVTIALQSPCDHLTFEFQGGEPLLNFDTIKAMIEHCDAVKGNKKVEYTLVSNLVSLTDEKLNYLAEHKVSVSTSMDGPKYVHDFNRRYRGNASSYDYMETGLEKLRGKGISSGAIETTTRYSLSYPEEIVDSYYEHGLPGIFLRPLTPLGFAQADWDSVGYRPDEFLNFYERAFERILEINRNGTVFPEFLATYFLRKILHGAACNYMELRSPCGASMGQMSYYYDGDVYTCDEGRMISESGDRAFRLGNVYHNTYQELIENPICKATAVASVIESLPSCCDCVYQPYCGVCPVVTYAMEKDIFPKAPGGFRCSVYHGILDLIFKKIKSQDADVLKIFESWLGGELNERD</sequence>
<dbReference type="SFLD" id="SFLDG01384">
    <property type="entry name" value="thioether_bond_formation_requi"/>
    <property type="match status" value="1"/>
</dbReference>
<protein>
    <submittedName>
        <fullName evidence="10">His-Xaa-Ser system radical SAM maturase HxsB</fullName>
    </submittedName>
</protein>
<organism evidence="10 12">
    <name type="scientific">Hungatella hathewayi</name>
    <dbReference type="NCBI Taxonomy" id="154046"/>
    <lineage>
        <taxon>Bacteria</taxon>
        <taxon>Bacillati</taxon>
        <taxon>Bacillota</taxon>
        <taxon>Clostridia</taxon>
        <taxon>Lachnospirales</taxon>
        <taxon>Lachnospiraceae</taxon>
        <taxon>Hungatella</taxon>
    </lineage>
</organism>
<keyword evidence="5" id="KW-0408">Iron</keyword>
<evidence type="ECO:0000313" key="11">
    <source>
        <dbReference type="Proteomes" id="UP000261023"/>
    </source>
</evidence>
<dbReference type="GO" id="GO:0046872">
    <property type="term" value="F:metal ion binding"/>
    <property type="evidence" value="ECO:0007669"/>
    <property type="project" value="UniProtKB-KW"/>
</dbReference>
<evidence type="ECO:0000256" key="2">
    <source>
        <dbReference type="ARBA" id="ARBA00022485"/>
    </source>
</evidence>
<evidence type="ECO:0000256" key="3">
    <source>
        <dbReference type="ARBA" id="ARBA00022691"/>
    </source>
</evidence>
<dbReference type="SFLD" id="SFLDG01067">
    <property type="entry name" value="SPASM/twitch_domain_containing"/>
    <property type="match status" value="1"/>
</dbReference>
<dbReference type="InterPro" id="IPR013785">
    <property type="entry name" value="Aldolase_TIM"/>
</dbReference>
<dbReference type="AlphaFoldDB" id="A0A374P0Q6"/>
<keyword evidence="3" id="KW-0949">S-adenosyl-L-methionine</keyword>
<dbReference type="InterPro" id="IPR000385">
    <property type="entry name" value="MoaA_NifB_PqqE_Fe-S-bd_CS"/>
</dbReference>
<dbReference type="Pfam" id="PF04055">
    <property type="entry name" value="Radical_SAM"/>
    <property type="match status" value="1"/>
</dbReference>
<keyword evidence="6" id="KW-0411">Iron-sulfur</keyword>
<dbReference type="PANTHER" id="PTHR43273:SF3">
    <property type="entry name" value="ANAEROBIC SULFATASE-MATURATING ENZYME HOMOLOG ASLB-RELATED"/>
    <property type="match status" value="1"/>
</dbReference>
<dbReference type="RefSeq" id="WP_029466643.1">
    <property type="nucleotide sequence ID" value="NZ_QSON01000015.1"/>
</dbReference>
<dbReference type="Proteomes" id="UP000263014">
    <property type="component" value="Unassembled WGS sequence"/>
</dbReference>
<dbReference type="SFLD" id="SFLDG01386">
    <property type="entry name" value="main_SPASM_domain-containing"/>
    <property type="match status" value="1"/>
</dbReference>
<dbReference type="InterPro" id="IPR024023">
    <property type="entry name" value="rSAM_paired_HxsB"/>
</dbReference>
<feature type="domain" description="Radical SAM core" evidence="8">
    <location>
        <begin position="77"/>
        <end position="308"/>
    </location>
</feature>
<dbReference type="InterPro" id="IPR023867">
    <property type="entry name" value="Sulphatase_maturase_rSAM"/>
</dbReference>
<comment type="caution">
    <text evidence="10">The sequence shown here is derived from an EMBL/GenBank/DDBJ whole genome shotgun (WGS) entry which is preliminary data.</text>
</comment>
<proteinExistence type="inferred from homology"/>
<dbReference type="InterPro" id="IPR023885">
    <property type="entry name" value="4Fe4S-binding_SPASM_dom"/>
</dbReference>
<dbReference type="EMBL" id="QSON01000015">
    <property type="protein sequence ID" value="RGI98781.1"/>
    <property type="molecule type" value="Genomic_DNA"/>
</dbReference>
<evidence type="ECO:0000313" key="9">
    <source>
        <dbReference type="EMBL" id="RGD71623.1"/>
    </source>
</evidence>
<dbReference type="PANTHER" id="PTHR43273">
    <property type="entry name" value="ANAEROBIC SULFATASE-MATURATING ENZYME HOMOLOG ASLB-RELATED"/>
    <property type="match status" value="1"/>
</dbReference>
<evidence type="ECO:0000259" key="8">
    <source>
        <dbReference type="PROSITE" id="PS51918"/>
    </source>
</evidence>
<dbReference type="SFLD" id="SFLDS00029">
    <property type="entry name" value="Radical_SAM"/>
    <property type="match status" value="1"/>
</dbReference>
<name>A0A374P0Q6_9FIRM</name>
<dbReference type="EMBL" id="QTJW01000003">
    <property type="protein sequence ID" value="RGD71623.1"/>
    <property type="molecule type" value="Genomic_DNA"/>
</dbReference>
<dbReference type="PROSITE" id="PS01305">
    <property type="entry name" value="MOAA_NIFB_PQQE"/>
    <property type="match status" value="1"/>
</dbReference>
<dbReference type="CDD" id="cd01335">
    <property type="entry name" value="Radical_SAM"/>
    <property type="match status" value="1"/>
</dbReference>
<dbReference type="GO" id="GO:0016491">
    <property type="term" value="F:oxidoreductase activity"/>
    <property type="evidence" value="ECO:0007669"/>
    <property type="project" value="InterPro"/>
</dbReference>
<dbReference type="Gene3D" id="3.20.20.70">
    <property type="entry name" value="Aldolase class I"/>
    <property type="match status" value="1"/>
</dbReference>
<dbReference type="InterPro" id="IPR058240">
    <property type="entry name" value="rSAM_sf"/>
</dbReference>
<evidence type="ECO:0000256" key="1">
    <source>
        <dbReference type="ARBA" id="ARBA00001966"/>
    </source>
</evidence>
<dbReference type="NCBIfam" id="TIGR04085">
    <property type="entry name" value="rSAM_more_4Fe4S"/>
    <property type="match status" value="1"/>
</dbReference>
<dbReference type="NCBIfam" id="TIGR03978">
    <property type="entry name" value="rSAM_paired_1"/>
    <property type="match status" value="1"/>
</dbReference>
<dbReference type="OrthoDB" id="9808591at2"/>
<dbReference type="GO" id="GO:0051539">
    <property type="term" value="F:4 iron, 4 sulfur cluster binding"/>
    <property type="evidence" value="ECO:0007669"/>
    <property type="project" value="UniProtKB-KW"/>
</dbReference>
<accession>A0A374P0Q6</accession>
<keyword evidence="4" id="KW-0479">Metal-binding</keyword>
<dbReference type="SUPFAM" id="SSF102114">
    <property type="entry name" value="Radical SAM enzymes"/>
    <property type="match status" value="1"/>
</dbReference>
<gene>
    <name evidence="10" type="primary">hxsB</name>
    <name evidence="9" type="ORF">DWX31_04900</name>
    <name evidence="10" type="ORF">DXD79_24905</name>
</gene>
<comment type="cofactor">
    <cofactor evidence="1">
        <name>[4Fe-4S] cluster</name>
        <dbReference type="ChEBI" id="CHEBI:49883"/>
    </cofactor>
</comment>
<evidence type="ECO:0000256" key="7">
    <source>
        <dbReference type="ARBA" id="ARBA00023601"/>
    </source>
</evidence>
<evidence type="ECO:0000313" key="12">
    <source>
        <dbReference type="Proteomes" id="UP000263014"/>
    </source>
</evidence>
<evidence type="ECO:0000256" key="6">
    <source>
        <dbReference type="ARBA" id="ARBA00023014"/>
    </source>
</evidence>
<reference evidence="11 12" key="1">
    <citation type="submission" date="2018-08" db="EMBL/GenBank/DDBJ databases">
        <title>A genome reference for cultivated species of the human gut microbiota.</title>
        <authorList>
            <person name="Zou Y."/>
            <person name="Xue W."/>
            <person name="Luo G."/>
        </authorList>
    </citation>
    <scope>NUCLEOTIDE SEQUENCE [LARGE SCALE GENOMIC DNA]</scope>
    <source>
        <strain evidence="9 11">AF19-13AC</strain>
        <strain evidence="10 12">TM09-12</strain>
    </source>
</reference>
<keyword evidence="2" id="KW-0004">4Fe-4S</keyword>
<evidence type="ECO:0000256" key="4">
    <source>
        <dbReference type="ARBA" id="ARBA00022723"/>
    </source>
</evidence>